<protein>
    <submittedName>
        <fullName evidence="10">Multidrug transporter subunit MdtC</fullName>
    </submittedName>
</protein>
<accession>A0A272EQT8</accession>
<dbReference type="GO" id="GO:0042910">
    <property type="term" value="F:xenobiotic transmembrane transporter activity"/>
    <property type="evidence" value="ECO:0007669"/>
    <property type="project" value="TreeGrafter"/>
</dbReference>
<dbReference type="Pfam" id="PF00873">
    <property type="entry name" value="ACR_tran"/>
    <property type="match status" value="1"/>
</dbReference>
<proteinExistence type="predicted"/>
<dbReference type="InterPro" id="IPR027463">
    <property type="entry name" value="AcrB_DN_DC_subdom"/>
</dbReference>
<keyword evidence="12" id="KW-1185">Reference proteome</keyword>
<keyword evidence="2" id="KW-0813">Transport</keyword>
<feature type="transmembrane region" description="Helical" evidence="8">
    <location>
        <begin position="960"/>
        <end position="986"/>
    </location>
</feature>
<reference evidence="10 11" key="2">
    <citation type="submission" date="2017-07" db="EMBL/GenBank/DDBJ databases">
        <title>Candidatus Dactylopiibacterium carminicum, a nitrogen-fixing symbiont of the cochineal insect Dactylopius coccus and Dactylopius opuntiae (Hemiptera: Coccoidea: Dactylopiidae).</title>
        <authorList>
            <person name="Vera A."/>
        </authorList>
    </citation>
    <scope>NUCLEOTIDE SEQUENCE [LARGE SCALE GENOMIC DNA]</scope>
    <source>
        <strain evidence="10 11">NFDCM</strain>
    </source>
</reference>
<feature type="transmembrane region" description="Helical" evidence="8">
    <location>
        <begin position="419"/>
        <end position="439"/>
    </location>
</feature>
<reference evidence="9 12" key="1">
    <citation type="submission" date="2016-08" db="EMBL/GenBank/DDBJ databases">
        <title>Candidatus Dactylopiibacterium carminicum genome sequence.</title>
        <authorList>
            <person name="Ramirez-Puebla S.T."/>
            <person name="Ormeno-Orrillo E."/>
            <person name="Vera-Ponce De Leon A."/>
            <person name="Luis L."/>
            <person name="Sanchez-Flores A."/>
            <person name="Monica R."/>
            <person name="Martinez-Romero E."/>
        </authorList>
    </citation>
    <scope>NUCLEOTIDE SEQUENCE [LARGE SCALE GENOMIC DNA]</scope>
    <source>
        <strain evidence="9">END1</strain>
    </source>
</reference>
<feature type="transmembrane region" description="Helical" evidence="8">
    <location>
        <begin position="839"/>
        <end position="858"/>
    </location>
</feature>
<keyword evidence="6 8" id="KW-1133">Transmembrane helix</keyword>
<feature type="transmembrane region" description="Helical" evidence="8">
    <location>
        <begin position="516"/>
        <end position="534"/>
    </location>
</feature>
<dbReference type="PANTHER" id="PTHR32063">
    <property type="match status" value="1"/>
</dbReference>
<evidence type="ECO:0000313" key="10">
    <source>
        <dbReference type="EMBL" id="PAS92477.1"/>
    </source>
</evidence>
<dbReference type="SUPFAM" id="SSF82714">
    <property type="entry name" value="Multidrug efflux transporter AcrB TolC docking domain, DN and DC subdomains"/>
    <property type="match status" value="2"/>
</dbReference>
<feature type="transmembrane region" description="Helical" evidence="8">
    <location>
        <begin position="870"/>
        <end position="895"/>
    </location>
</feature>
<keyword evidence="7 8" id="KW-0472">Membrane</keyword>
<evidence type="ECO:0000313" key="9">
    <source>
        <dbReference type="EMBL" id="KAF7600718.1"/>
    </source>
</evidence>
<dbReference type="AlphaFoldDB" id="A0A272EQT8"/>
<dbReference type="RefSeq" id="WP_095523066.1">
    <property type="nucleotide sequence ID" value="NZ_MDUX01000002.1"/>
</dbReference>
<dbReference type="EMBL" id="NMRN01000037">
    <property type="protein sequence ID" value="PAS92477.1"/>
    <property type="molecule type" value="Genomic_DNA"/>
</dbReference>
<evidence type="ECO:0000256" key="3">
    <source>
        <dbReference type="ARBA" id="ARBA00022475"/>
    </source>
</evidence>
<evidence type="ECO:0000256" key="4">
    <source>
        <dbReference type="ARBA" id="ARBA00022519"/>
    </source>
</evidence>
<organism evidence="10 11">
    <name type="scientific">Candidatus Dactylopiibacterium carminicum</name>
    <dbReference type="NCBI Taxonomy" id="857335"/>
    <lineage>
        <taxon>Bacteria</taxon>
        <taxon>Pseudomonadati</taxon>
        <taxon>Pseudomonadota</taxon>
        <taxon>Betaproteobacteria</taxon>
        <taxon>Rhodocyclales</taxon>
        <taxon>Rhodocyclaceae</taxon>
        <taxon>Candidatus Dactylopiibacterium</taxon>
    </lineage>
</organism>
<dbReference type="FunFam" id="1.20.1640.10:FF:000001">
    <property type="entry name" value="Efflux pump membrane transporter"/>
    <property type="match status" value="1"/>
</dbReference>
<dbReference type="PANTHER" id="PTHR32063:SF34">
    <property type="entry name" value="MULTIDRUG RESISTANCE PROTEIN MDTC"/>
    <property type="match status" value="1"/>
</dbReference>
<comment type="subcellular location">
    <subcellularLocation>
        <location evidence="1">Cell inner membrane</location>
        <topology evidence="1">Multi-pass membrane protein</topology>
    </subcellularLocation>
</comment>
<comment type="caution">
    <text evidence="10">The sequence shown here is derived from an EMBL/GenBank/DDBJ whole genome shotgun (WGS) entry which is preliminary data.</text>
</comment>
<evidence type="ECO:0000256" key="2">
    <source>
        <dbReference type="ARBA" id="ARBA00022448"/>
    </source>
</evidence>
<dbReference type="Gene3D" id="3.30.70.1320">
    <property type="entry name" value="Multidrug efflux transporter AcrB pore domain like"/>
    <property type="match status" value="1"/>
</dbReference>
<name>A0A272EQT8_9RHOO</name>
<evidence type="ECO:0000256" key="8">
    <source>
        <dbReference type="SAM" id="Phobius"/>
    </source>
</evidence>
<evidence type="ECO:0000313" key="11">
    <source>
        <dbReference type="Proteomes" id="UP000216107"/>
    </source>
</evidence>
<dbReference type="Gene3D" id="3.30.2090.10">
    <property type="entry name" value="Multidrug efflux transporter AcrB TolC docking domain, DN and DC subdomains"/>
    <property type="match status" value="2"/>
</dbReference>
<evidence type="ECO:0000256" key="6">
    <source>
        <dbReference type="ARBA" id="ARBA00022989"/>
    </source>
</evidence>
<dbReference type="Gene3D" id="3.30.70.1440">
    <property type="entry name" value="Multidrug efflux transporter AcrB pore domain"/>
    <property type="match status" value="1"/>
</dbReference>
<dbReference type="Proteomes" id="UP000216107">
    <property type="component" value="Unassembled WGS sequence"/>
</dbReference>
<feature type="transmembrane region" description="Helical" evidence="8">
    <location>
        <begin position="325"/>
        <end position="341"/>
    </location>
</feature>
<feature type="transmembrane region" description="Helical" evidence="8">
    <location>
        <begin position="931"/>
        <end position="948"/>
    </location>
</feature>
<keyword evidence="5 8" id="KW-0812">Transmembrane</keyword>
<keyword evidence="4" id="KW-0997">Cell inner membrane</keyword>
<evidence type="ECO:0000313" key="12">
    <source>
        <dbReference type="Proteomes" id="UP000623509"/>
    </source>
</evidence>
<sequence length="1011" mass="109504">MKFFALFIRRPVATSLLTLAIVLAGMAAFVLLPVSPLPQVDYPTISVSASQAGASPETMAATVATPLERALGRIAGISEITSSSTLGNTRITLQFELDRDINASRSLLPALPRNPGYRKVNPADAPILVLSLTSSTATRGQMYDMAATVLAQQLLQMQGVGDVGIGGSSLPAVRIELNPEQLASYGISLDAVRTAINNANANRPKGFLETDERRWQIVANDQIERAADYRPLIIRHSEGRLVRLEDVATVSDSVQDIRNAGSANGEPAVLLSIYREPGANVIRTIDGVRALLPHLEAQIPASMQLAVALDRSPMIRASLKEVERALVLSVALVILVVFLFLKNGRASLVPAVVVPVSLIGSFGAMYLCGFSLNNLSLMALTISTGFVVDDAIVVMENIHRHVERGIPPFRAALLGVRQVGFTVLSMSLSLIAVFIPLLAMGSIVGRLFRKFAITLSVAILISLVVSLTTTPMMCARLIRRQPATDSETPRGGWLYRLLFAAYRHSLAWALRHGIWMLILLAATIALNVYLYTIVPKGFFPQQDTGILSGSIQADQSISFQAMQVKLKRFIDIVRADPAVANVIGYTGGSRTNSGSVSIALKPLDERREPAEAVVDRLREKLAHEPGARLYFQAVQDLRIGGRSGGAQYQYTLQADDLDLLLKWEPRVRLAFSNLPQLEDVNTDQQERGSQTSILIDRDAASRLGLSPRLITAALSNAYSQRQIATLYRPLNQYRVVMEVAPRFREGPEALERMVLINAAGERIPFAAFARYSQTFASLAVSHQGEFPASTISFNLKNGVSLSEASAAIDNAMRQIGVPSSVHGSLQGSANAFKKNLAELPLLILAAIVTLYIVLGILYESLIHPLTILSTLPSAGVGALLALIAFIGVLLLIGIVKKNAIMMIDFALEAERREGLAPREAIHKACLLRFRPIMMTTLAAILGAVPLALGSGDGAELRAPLGISIIGGLLLSQLLTLYTTPVVYLYLDRFRLWCHRWRHAAPARPEATGVRP</sequence>
<gene>
    <name evidence="9" type="ORF">BGI27_01030</name>
    <name evidence="10" type="ORF">CGU29_11415</name>
</gene>
<feature type="transmembrane region" description="Helical" evidence="8">
    <location>
        <begin position="451"/>
        <end position="472"/>
    </location>
</feature>
<dbReference type="SUPFAM" id="SSF82693">
    <property type="entry name" value="Multidrug efflux transporter AcrB pore domain, PN1, PN2, PC1 and PC2 subdomains"/>
    <property type="match status" value="3"/>
</dbReference>
<keyword evidence="3" id="KW-1003">Cell membrane</keyword>
<dbReference type="InterPro" id="IPR001036">
    <property type="entry name" value="Acrflvin-R"/>
</dbReference>
<dbReference type="OrthoDB" id="9042683at2"/>
<dbReference type="Proteomes" id="UP000623509">
    <property type="component" value="Unassembled WGS sequence"/>
</dbReference>
<dbReference type="Gene3D" id="1.20.1640.10">
    <property type="entry name" value="Multidrug efflux transporter AcrB transmembrane domain"/>
    <property type="match status" value="2"/>
</dbReference>
<evidence type="ECO:0000256" key="5">
    <source>
        <dbReference type="ARBA" id="ARBA00022692"/>
    </source>
</evidence>
<dbReference type="PRINTS" id="PR00702">
    <property type="entry name" value="ACRIFLAVINRP"/>
</dbReference>
<evidence type="ECO:0000256" key="7">
    <source>
        <dbReference type="ARBA" id="ARBA00023136"/>
    </source>
</evidence>
<dbReference type="GO" id="GO:0005886">
    <property type="term" value="C:plasma membrane"/>
    <property type="evidence" value="ECO:0007669"/>
    <property type="project" value="UniProtKB-SubCell"/>
</dbReference>
<dbReference type="SUPFAM" id="SSF82866">
    <property type="entry name" value="Multidrug efflux transporter AcrB transmembrane domain"/>
    <property type="match status" value="2"/>
</dbReference>
<feature type="transmembrane region" description="Helical" evidence="8">
    <location>
        <begin position="348"/>
        <end position="372"/>
    </location>
</feature>
<evidence type="ECO:0000256" key="1">
    <source>
        <dbReference type="ARBA" id="ARBA00004429"/>
    </source>
</evidence>
<dbReference type="Gene3D" id="3.30.70.1430">
    <property type="entry name" value="Multidrug efflux transporter AcrB pore domain"/>
    <property type="match status" value="2"/>
</dbReference>
<dbReference type="EMBL" id="MDUX01000002">
    <property type="protein sequence ID" value="KAF7600718.1"/>
    <property type="molecule type" value="Genomic_DNA"/>
</dbReference>